<sequence length="195" mass="22485">MPHALVSFQNLLGQGKRLRYLCQDETRLGLKTETGRVITARGVKPIVSVQWPREAFWLYGVVEPLTGWHFCHEYPHLDGENFQKFLDALSQELGDDMALMQMDQASAHQALALSWPENLIPVFQPAHSPQLNPIERLWQFIKRQFKGESFSNLQELRQRIQHELAQMSSLVISSLTSYDFILEALFHQALFYASS</sequence>
<keyword evidence="3" id="KW-1185">Reference proteome</keyword>
<dbReference type="Pfam" id="PF13358">
    <property type="entry name" value="DDE_3"/>
    <property type="match status" value="1"/>
</dbReference>
<dbReference type="Proteomes" id="UP000637383">
    <property type="component" value="Unassembled WGS sequence"/>
</dbReference>
<dbReference type="InterPro" id="IPR038717">
    <property type="entry name" value="Tc1-like_DDE_dom"/>
</dbReference>
<evidence type="ECO:0000259" key="1">
    <source>
        <dbReference type="Pfam" id="PF13358"/>
    </source>
</evidence>
<dbReference type="InterPro" id="IPR047655">
    <property type="entry name" value="Transpos_IS630-like"/>
</dbReference>
<name>A0ABR8KLZ7_9NOSO</name>
<organism evidence="2 3">
    <name type="scientific">Nostoc paludosum FACHB-159</name>
    <dbReference type="NCBI Taxonomy" id="2692908"/>
    <lineage>
        <taxon>Bacteria</taxon>
        <taxon>Bacillati</taxon>
        <taxon>Cyanobacteriota</taxon>
        <taxon>Cyanophyceae</taxon>
        <taxon>Nostocales</taxon>
        <taxon>Nostocaceae</taxon>
        <taxon>Nostoc</taxon>
    </lineage>
</organism>
<protein>
    <submittedName>
        <fullName evidence="2">IS630 family transposase</fullName>
    </submittedName>
</protein>
<dbReference type="SUPFAM" id="SSF53098">
    <property type="entry name" value="Ribonuclease H-like"/>
    <property type="match status" value="1"/>
</dbReference>
<accession>A0ABR8KLZ7</accession>
<feature type="domain" description="Tc1-like transposase DDE" evidence="1">
    <location>
        <begin position="20"/>
        <end position="157"/>
    </location>
</feature>
<comment type="caution">
    <text evidence="2">The sequence shown here is derived from an EMBL/GenBank/DDBJ whole genome shotgun (WGS) entry which is preliminary data.</text>
</comment>
<dbReference type="Gene3D" id="3.30.420.10">
    <property type="entry name" value="Ribonuclease H-like superfamily/Ribonuclease H"/>
    <property type="match status" value="1"/>
</dbReference>
<dbReference type="InterPro" id="IPR036397">
    <property type="entry name" value="RNaseH_sf"/>
</dbReference>
<dbReference type="EMBL" id="JACJTU010000097">
    <property type="protein sequence ID" value="MBD2739614.1"/>
    <property type="molecule type" value="Genomic_DNA"/>
</dbReference>
<evidence type="ECO:0000313" key="3">
    <source>
        <dbReference type="Proteomes" id="UP000637383"/>
    </source>
</evidence>
<dbReference type="NCBIfam" id="NF033545">
    <property type="entry name" value="transpos_IS630"/>
    <property type="match status" value="1"/>
</dbReference>
<gene>
    <name evidence="2" type="ORF">H6H03_38180</name>
</gene>
<reference evidence="2 3" key="1">
    <citation type="journal article" date="2020" name="ISME J.">
        <title>Comparative genomics reveals insights into cyanobacterial evolution and habitat adaptation.</title>
        <authorList>
            <person name="Chen M.Y."/>
            <person name="Teng W.K."/>
            <person name="Zhao L."/>
            <person name="Hu C.X."/>
            <person name="Zhou Y.K."/>
            <person name="Han B.P."/>
            <person name="Song L.R."/>
            <person name="Shu W.S."/>
        </authorList>
    </citation>
    <scope>NUCLEOTIDE SEQUENCE [LARGE SCALE GENOMIC DNA]</scope>
    <source>
        <strain evidence="2 3">FACHB-159</strain>
    </source>
</reference>
<dbReference type="InterPro" id="IPR012337">
    <property type="entry name" value="RNaseH-like_sf"/>
</dbReference>
<proteinExistence type="predicted"/>
<evidence type="ECO:0000313" key="2">
    <source>
        <dbReference type="EMBL" id="MBD2739614.1"/>
    </source>
</evidence>